<keyword evidence="3" id="KW-1185">Reference proteome</keyword>
<organism evidence="2 3">
    <name type="scientific">Gigaspora margarita</name>
    <dbReference type="NCBI Taxonomy" id="4874"/>
    <lineage>
        <taxon>Eukaryota</taxon>
        <taxon>Fungi</taxon>
        <taxon>Fungi incertae sedis</taxon>
        <taxon>Mucoromycota</taxon>
        <taxon>Glomeromycotina</taxon>
        <taxon>Glomeromycetes</taxon>
        <taxon>Diversisporales</taxon>
        <taxon>Gigasporaceae</taxon>
        <taxon>Gigaspora</taxon>
    </lineage>
</organism>
<reference evidence="2 3" key="1">
    <citation type="submission" date="2021-06" db="EMBL/GenBank/DDBJ databases">
        <authorList>
            <person name="Kallberg Y."/>
            <person name="Tangrot J."/>
            <person name="Rosling A."/>
        </authorList>
    </citation>
    <scope>NUCLEOTIDE SEQUENCE [LARGE SCALE GENOMIC DNA]</scope>
    <source>
        <strain evidence="2 3">120-4 pot B 10/14</strain>
    </source>
</reference>
<comment type="caution">
    <text evidence="2">The sequence shown here is derived from an EMBL/GenBank/DDBJ whole genome shotgun (WGS) entry which is preliminary data.</text>
</comment>
<protein>
    <submittedName>
        <fullName evidence="2">4214_t:CDS:1</fullName>
    </submittedName>
</protein>
<sequence length="257" mass="30171">QEIDRPKDLKEENARMLPTIAEEKDDDSDIYNNEGLGPEKETTEEYYEWMEKLNQKFERVLIWSEHDAMEESWGSGVEFSDSESDWDNDWPSKTLLDTNEVWRDLEEDDDSNHDKESKSEEGLKNRLSEEVIKKLNEYRSRASCRGPLMSPFPDPTEKEFCIEEYNEELKKQEVVLDVLMEVEAEFIRNSTPRKKGVEAWYHSTGKEEMTLITEEENEVFVIFVSDDNDDKTVQGEEDLPKLLPDTVNEQIPRTISI</sequence>
<feature type="region of interest" description="Disordered" evidence="1">
    <location>
        <begin position="72"/>
        <end position="124"/>
    </location>
</feature>
<accession>A0ABN7UZM1</accession>
<evidence type="ECO:0000313" key="3">
    <source>
        <dbReference type="Proteomes" id="UP000789901"/>
    </source>
</evidence>
<evidence type="ECO:0000313" key="2">
    <source>
        <dbReference type="EMBL" id="CAG8708748.1"/>
    </source>
</evidence>
<gene>
    <name evidence="2" type="ORF">GMARGA_LOCUS12608</name>
</gene>
<dbReference type="Proteomes" id="UP000789901">
    <property type="component" value="Unassembled WGS sequence"/>
</dbReference>
<proteinExistence type="predicted"/>
<evidence type="ECO:0000256" key="1">
    <source>
        <dbReference type="SAM" id="MobiDB-lite"/>
    </source>
</evidence>
<feature type="non-terminal residue" evidence="2">
    <location>
        <position position="1"/>
    </location>
</feature>
<feature type="compositionally biased region" description="Basic and acidic residues" evidence="1">
    <location>
        <begin position="1"/>
        <end position="14"/>
    </location>
</feature>
<name>A0ABN7UZM1_GIGMA</name>
<feature type="region of interest" description="Disordered" evidence="1">
    <location>
        <begin position="1"/>
        <end position="39"/>
    </location>
</feature>
<feature type="compositionally biased region" description="Basic and acidic residues" evidence="1">
    <location>
        <begin position="112"/>
        <end position="124"/>
    </location>
</feature>
<dbReference type="EMBL" id="CAJVQB010007764">
    <property type="protein sequence ID" value="CAG8708748.1"/>
    <property type="molecule type" value="Genomic_DNA"/>
</dbReference>